<feature type="transmembrane region" description="Helical" evidence="5">
    <location>
        <begin position="28"/>
        <end position="52"/>
    </location>
</feature>
<accession>A0A5M6DCD9</accession>
<feature type="transmembrane region" description="Helical" evidence="5">
    <location>
        <begin position="138"/>
        <end position="161"/>
    </location>
</feature>
<protein>
    <submittedName>
        <fullName evidence="6">CvpA family protein</fullName>
    </submittedName>
</protein>
<evidence type="ECO:0000256" key="1">
    <source>
        <dbReference type="ARBA" id="ARBA00004141"/>
    </source>
</evidence>
<evidence type="ECO:0000256" key="5">
    <source>
        <dbReference type="SAM" id="Phobius"/>
    </source>
</evidence>
<dbReference type="InterPro" id="IPR003825">
    <property type="entry name" value="Colicin-V_CvpA"/>
</dbReference>
<evidence type="ECO:0000313" key="7">
    <source>
        <dbReference type="Proteomes" id="UP000323426"/>
    </source>
</evidence>
<dbReference type="GO" id="GO:0009403">
    <property type="term" value="P:toxin biosynthetic process"/>
    <property type="evidence" value="ECO:0007669"/>
    <property type="project" value="InterPro"/>
</dbReference>
<dbReference type="Proteomes" id="UP000323426">
    <property type="component" value="Unassembled WGS sequence"/>
</dbReference>
<dbReference type="GO" id="GO:0016020">
    <property type="term" value="C:membrane"/>
    <property type="evidence" value="ECO:0007669"/>
    <property type="project" value="UniProtKB-SubCell"/>
</dbReference>
<dbReference type="PANTHER" id="PTHR37306:SF1">
    <property type="entry name" value="COLICIN V PRODUCTION PROTEIN"/>
    <property type="match status" value="1"/>
</dbReference>
<sequence>MSTFDIILLIPLAYGIFQGFRKGLLQELVAIIALVLGFILGLKLLTTVIPVVQEYIGNAYGLLPFVSFLAIFIAVIVGVRFLGVMLKTVLDFTPLGVFDNILGGALGGLKVCLALSLLLYVSGLAGISVSGNAARESVVYPVVLKATPYALEIMSFLMPFIKGMLSTLKGLF</sequence>
<keyword evidence="7" id="KW-1185">Reference proteome</keyword>
<feature type="transmembrane region" description="Helical" evidence="5">
    <location>
        <begin position="101"/>
        <end position="126"/>
    </location>
</feature>
<gene>
    <name evidence="6" type="ORF">F0145_15495</name>
</gene>
<proteinExistence type="predicted"/>
<keyword evidence="4 5" id="KW-0472">Membrane</keyword>
<dbReference type="EMBL" id="VWSF01000012">
    <property type="protein sequence ID" value="KAA5543982.1"/>
    <property type="molecule type" value="Genomic_DNA"/>
</dbReference>
<comment type="caution">
    <text evidence="6">The sequence shown here is derived from an EMBL/GenBank/DDBJ whole genome shotgun (WGS) entry which is preliminary data.</text>
</comment>
<dbReference type="PANTHER" id="PTHR37306">
    <property type="entry name" value="COLICIN V PRODUCTION PROTEIN"/>
    <property type="match status" value="1"/>
</dbReference>
<evidence type="ECO:0000256" key="2">
    <source>
        <dbReference type="ARBA" id="ARBA00022692"/>
    </source>
</evidence>
<dbReference type="Pfam" id="PF02674">
    <property type="entry name" value="Colicin_V"/>
    <property type="match status" value="1"/>
</dbReference>
<dbReference type="RefSeq" id="WP_150089525.1">
    <property type="nucleotide sequence ID" value="NZ_VWSF01000012.1"/>
</dbReference>
<name>A0A5M6DCD9_9BACT</name>
<evidence type="ECO:0000313" key="6">
    <source>
        <dbReference type="EMBL" id="KAA5543982.1"/>
    </source>
</evidence>
<comment type="subcellular location">
    <subcellularLocation>
        <location evidence="1">Membrane</location>
        <topology evidence="1">Multi-pass membrane protein</topology>
    </subcellularLocation>
</comment>
<evidence type="ECO:0000256" key="3">
    <source>
        <dbReference type="ARBA" id="ARBA00022989"/>
    </source>
</evidence>
<organism evidence="6 7">
    <name type="scientific">Adhaeribacter rhizoryzae</name>
    <dbReference type="NCBI Taxonomy" id="2607907"/>
    <lineage>
        <taxon>Bacteria</taxon>
        <taxon>Pseudomonadati</taxon>
        <taxon>Bacteroidota</taxon>
        <taxon>Cytophagia</taxon>
        <taxon>Cytophagales</taxon>
        <taxon>Hymenobacteraceae</taxon>
        <taxon>Adhaeribacter</taxon>
    </lineage>
</organism>
<dbReference type="AlphaFoldDB" id="A0A5M6DCD9"/>
<reference evidence="6 7" key="1">
    <citation type="submission" date="2019-09" db="EMBL/GenBank/DDBJ databases">
        <title>Genome sequence and assembly of Adhaeribacter sp.</title>
        <authorList>
            <person name="Chhetri G."/>
        </authorList>
    </citation>
    <scope>NUCLEOTIDE SEQUENCE [LARGE SCALE GENOMIC DNA]</scope>
    <source>
        <strain evidence="6 7">DK36</strain>
    </source>
</reference>
<feature type="transmembrane region" description="Helical" evidence="5">
    <location>
        <begin position="59"/>
        <end position="81"/>
    </location>
</feature>
<evidence type="ECO:0000256" key="4">
    <source>
        <dbReference type="ARBA" id="ARBA00023136"/>
    </source>
</evidence>
<keyword evidence="3 5" id="KW-1133">Transmembrane helix</keyword>
<keyword evidence="2 5" id="KW-0812">Transmembrane</keyword>